<evidence type="ECO:0000313" key="1">
    <source>
        <dbReference type="EMBL" id="KAI5681388.1"/>
    </source>
</evidence>
<dbReference type="EMBL" id="CM044701">
    <property type="protein sequence ID" value="KAI5681388.1"/>
    <property type="molecule type" value="Genomic_DNA"/>
</dbReference>
<proteinExistence type="predicted"/>
<comment type="caution">
    <text evidence="1">The sequence shown here is derived from an EMBL/GenBank/DDBJ whole genome shotgun (WGS) entry which is preliminary data.</text>
</comment>
<dbReference type="Proteomes" id="UP001060085">
    <property type="component" value="Linkage Group LG01"/>
</dbReference>
<organism evidence="1 2">
    <name type="scientific">Catharanthus roseus</name>
    <name type="common">Madagascar periwinkle</name>
    <name type="synonym">Vinca rosea</name>
    <dbReference type="NCBI Taxonomy" id="4058"/>
    <lineage>
        <taxon>Eukaryota</taxon>
        <taxon>Viridiplantae</taxon>
        <taxon>Streptophyta</taxon>
        <taxon>Embryophyta</taxon>
        <taxon>Tracheophyta</taxon>
        <taxon>Spermatophyta</taxon>
        <taxon>Magnoliopsida</taxon>
        <taxon>eudicotyledons</taxon>
        <taxon>Gunneridae</taxon>
        <taxon>Pentapetalae</taxon>
        <taxon>asterids</taxon>
        <taxon>lamiids</taxon>
        <taxon>Gentianales</taxon>
        <taxon>Apocynaceae</taxon>
        <taxon>Rauvolfioideae</taxon>
        <taxon>Vinceae</taxon>
        <taxon>Catharanthinae</taxon>
        <taxon>Catharanthus</taxon>
    </lineage>
</organism>
<evidence type="ECO:0000313" key="2">
    <source>
        <dbReference type="Proteomes" id="UP001060085"/>
    </source>
</evidence>
<reference evidence="2" key="1">
    <citation type="journal article" date="2023" name="Nat. Plants">
        <title>Single-cell RNA sequencing provides a high-resolution roadmap for understanding the multicellular compartmentation of specialized metabolism.</title>
        <authorList>
            <person name="Sun S."/>
            <person name="Shen X."/>
            <person name="Li Y."/>
            <person name="Li Y."/>
            <person name="Wang S."/>
            <person name="Li R."/>
            <person name="Zhang H."/>
            <person name="Shen G."/>
            <person name="Guo B."/>
            <person name="Wei J."/>
            <person name="Xu J."/>
            <person name="St-Pierre B."/>
            <person name="Chen S."/>
            <person name="Sun C."/>
        </authorList>
    </citation>
    <scope>NUCLEOTIDE SEQUENCE [LARGE SCALE GENOMIC DNA]</scope>
</reference>
<sequence>MRNLCNESDAAKAKKVKLRSPNSGLYVMKPTTITTLVTVPCVPFSWNDCNSKAFKRLRQIPLPLPHIYVLIQSKKATKLRAISIENIKLTDHIQTVRIGGMPNPRNRENQFDMLKPYSDRHNKLRTRQRSPS</sequence>
<keyword evidence="2" id="KW-1185">Reference proteome</keyword>
<name>A0ACC0C9E0_CATRO</name>
<protein>
    <submittedName>
        <fullName evidence="1">Uncharacterized protein</fullName>
    </submittedName>
</protein>
<accession>A0ACC0C9E0</accession>
<gene>
    <name evidence="1" type="ORF">M9H77_02615</name>
</gene>